<protein>
    <submittedName>
        <fullName evidence="1">Uncharacterized protein</fullName>
    </submittedName>
</protein>
<dbReference type="Proteomes" id="UP001652445">
    <property type="component" value="Unassembled WGS sequence"/>
</dbReference>
<name>A0ABT2UF95_9BACL</name>
<accession>A0ABT2UF95</accession>
<keyword evidence="2" id="KW-1185">Reference proteome</keyword>
<proteinExistence type="predicted"/>
<dbReference type="EMBL" id="JAOQIO010000043">
    <property type="protein sequence ID" value="MCU6793313.1"/>
    <property type="molecule type" value="Genomic_DNA"/>
</dbReference>
<reference evidence="1 2" key="1">
    <citation type="submission" date="2022-09" db="EMBL/GenBank/DDBJ databases">
        <authorList>
            <person name="Han X.L."/>
            <person name="Wang Q."/>
            <person name="Lu T."/>
        </authorList>
    </citation>
    <scope>NUCLEOTIDE SEQUENCE [LARGE SCALE GENOMIC DNA]</scope>
    <source>
        <strain evidence="1 2">WQ 127069</strain>
    </source>
</reference>
<comment type="caution">
    <text evidence="1">The sequence shown here is derived from an EMBL/GenBank/DDBJ whole genome shotgun (WGS) entry which is preliminary data.</text>
</comment>
<evidence type="ECO:0000313" key="2">
    <source>
        <dbReference type="Proteomes" id="UP001652445"/>
    </source>
</evidence>
<evidence type="ECO:0000313" key="1">
    <source>
        <dbReference type="EMBL" id="MCU6793313.1"/>
    </source>
</evidence>
<dbReference type="RefSeq" id="WP_262684617.1">
    <property type="nucleotide sequence ID" value="NZ_JAOQIO010000043.1"/>
</dbReference>
<sequence>MLTSFDYTNKSSADYEYVTWPSKGYFPISWLAQGTAFSVSFNPSKYQPLDTTKISGTITNAVGGSVQKLTYGQTGGFDINVEKYGEGVVFPSILTTTISS</sequence>
<organism evidence="1 2">
    <name type="scientific">Paenibacillus baimaensis</name>
    <dbReference type="NCBI Taxonomy" id="2982185"/>
    <lineage>
        <taxon>Bacteria</taxon>
        <taxon>Bacillati</taxon>
        <taxon>Bacillota</taxon>
        <taxon>Bacilli</taxon>
        <taxon>Bacillales</taxon>
        <taxon>Paenibacillaceae</taxon>
        <taxon>Paenibacillus</taxon>
    </lineage>
</organism>
<gene>
    <name evidence="1" type="ORF">OB236_14450</name>
</gene>